<keyword evidence="2" id="KW-1185">Reference proteome</keyword>
<organism evidence="1 2">
    <name type="scientific">Hibiscus sabdariffa</name>
    <name type="common">roselle</name>
    <dbReference type="NCBI Taxonomy" id="183260"/>
    <lineage>
        <taxon>Eukaryota</taxon>
        <taxon>Viridiplantae</taxon>
        <taxon>Streptophyta</taxon>
        <taxon>Embryophyta</taxon>
        <taxon>Tracheophyta</taxon>
        <taxon>Spermatophyta</taxon>
        <taxon>Magnoliopsida</taxon>
        <taxon>eudicotyledons</taxon>
        <taxon>Gunneridae</taxon>
        <taxon>Pentapetalae</taxon>
        <taxon>rosids</taxon>
        <taxon>malvids</taxon>
        <taxon>Malvales</taxon>
        <taxon>Malvaceae</taxon>
        <taxon>Malvoideae</taxon>
        <taxon>Hibiscus</taxon>
    </lineage>
</organism>
<evidence type="ECO:0000313" key="1">
    <source>
        <dbReference type="EMBL" id="KAK8579763.1"/>
    </source>
</evidence>
<dbReference type="Proteomes" id="UP001472677">
    <property type="component" value="Unassembled WGS sequence"/>
</dbReference>
<name>A0ABR2FFP4_9ROSI</name>
<evidence type="ECO:0000313" key="2">
    <source>
        <dbReference type="Proteomes" id="UP001472677"/>
    </source>
</evidence>
<reference evidence="1 2" key="1">
    <citation type="journal article" date="2024" name="G3 (Bethesda)">
        <title>Genome assembly of Hibiscus sabdariffa L. provides insights into metabolisms of medicinal natural products.</title>
        <authorList>
            <person name="Kim T."/>
        </authorList>
    </citation>
    <scope>NUCLEOTIDE SEQUENCE [LARGE SCALE GENOMIC DNA]</scope>
    <source>
        <strain evidence="1">TK-2024</strain>
        <tissue evidence="1">Old leaves</tissue>
    </source>
</reference>
<gene>
    <name evidence="1" type="ORF">V6N12_070072</name>
</gene>
<accession>A0ABR2FFP4</accession>
<dbReference type="EMBL" id="JBBPBM010000006">
    <property type="protein sequence ID" value="KAK8579763.1"/>
    <property type="molecule type" value="Genomic_DNA"/>
</dbReference>
<protein>
    <submittedName>
        <fullName evidence="1">Uncharacterized protein</fullName>
    </submittedName>
</protein>
<comment type="caution">
    <text evidence="1">The sequence shown here is derived from an EMBL/GenBank/DDBJ whole genome shotgun (WGS) entry which is preliminary data.</text>
</comment>
<sequence length="114" mass="13120">MVASYFQLVQPNRIRRGLGSYSHFIVAGLDYDLLEPCTSRPAIQFAVRARGYPFMDNWDSQTKQKTLLIIETETRFESNVHEAVSELFCFLFSLACSSPFQQELGLVHRRGKLE</sequence>
<proteinExistence type="predicted"/>